<name>X1MQR5_9ZZZZ</name>
<sequence>MCDELINYPPEGVSYKLPQVRSILPVVQRLLRPFPSQKVKMGLLTIAISFRNMSTLGRNKDVDLVHGCDKFAPWDK</sequence>
<proteinExistence type="predicted"/>
<reference evidence="1" key="1">
    <citation type="journal article" date="2014" name="Front. Microbiol.">
        <title>High frequency of phylogenetically diverse reductive dehalogenase-homologous genes in deep subseafloor sedimentary metagenomes.</title>
        <authorList>
            <person name="Kawai M."/>
            <person name="Futagami T."/>
            <person name="Toyoda A."/>
            <person name="Takaki Y."/>
            <person name="Nishi S."/>
            <person name="Hori S."/>
            <person name="Arai W."/>
            <person name="Tsubouchi T."/>
            <person name="Morono Y."/>
            <person name="Uchiyama I."/>
            <person name="Ito T."/>
            <person name="Fujiyama A."/>
            <person name="Inagaki F."/>
            <person name="Takami H."/>
        </authorList>
    </citation>
    <scope>NUCLEOTIDE SEQUENCE</scope>
    <source>
        <strain evidence="1">Expedition CK06-06</strain>
    </source>
</reference>
<gene>
    <name evidence="1" type="ORF">S06H3_45479</name>
</gene>
<dbReference type="AlphaFoldDB" id="X1MQR5"/>
<dbReference type="EMBL" id="BARV01028401">
    <property type="protein sequence ID" value="GAI33663.1"/>
    <property type="molecule type" value="Genomic_DNA"/>
</dbReference>
<feature type="non-terminal residue" evidence="1">
    <location>
        <position position="76"/>
    </location>
</feature>
<protein>
    <submittedName>
        <fullName evidence="1">Uncharacterized protein</fullName>
    </submittedName>
</protein>
<comment type="caution">
    <text evidence="1">The sequence shown here is derived from an EMBL/GenBank/DDBJ whole genome shotgun (WGS) entry which is preliminary data.</text>
</comment>
<evidence type="ECO:0000313" key="1">
    <source>
        <dbReference type="EMBL" id="GAI33663.1"/>
    </source>
</evidence>
<accession>X1MQR5</accession>
<organism evidence="1">
    <name type="scientific">marine sediment metagenome</name>
    <dbReference type="NCBI Taxonomy" id="412755"/>
    <lineage>
        <taxon>unclassified sequences</taxon>
        <taxon>metagenomes</taxon>
        <taxon>ecological metagenomes</taxon>
    </lineage>
</organism>